<dbReference type="InterPro" id="IPR009663">
    <property type="entry name" value="PAP_PilO"/>
</dbReference>
<evidence type="ECO:0000313" key="2">
    <source>
        <dbReference type="EMBL" id="ATZ93015.1"/>
    </source>
</evidence>
<accession>A0A2K8QIV5</accession>
<keyword evidence="1" id="KW-0472">Membrane</keyword>
<dbReference type="Pfam" id="PF06864">
    <property type="entry name" value="PAP_PilO"/>
    <property type="match status" value="1"/>
</dbReference>
<sequence>MSSQKKTARRTGIRITHHRRDWMAGLHWAPLRSALMSRLRSKASPDTHCVTAGRGNASMAGVVSPGRMHRRLYSLAVAFQLTEGGNAWGIYRLSRDEDLWVFFATSGGQLSVMGDVTGSRAAIELASQNFLRFNDADASSLRCTATADDDRYVMTLTDRLSGVQLKRCRLRKRLTPLSLILPAAVMTLAMASGAYWYDAVQQKAEQAAAMAAFRARMAMTPEKSVTPVRAPHPWASQPPVSVLLSNCWLTREPLYASVAGWRFTDGECVSEGLRERFIATPGATVEDFARRVKELFGLSAVFNLSEGGKNGDIFIPFRKYNVGEYTDEALPGADAQLMRFISHLQRRNLDVKFTEVKPPAVPPGQEKNTPVQDWREFTFSVSSRLQPEILMQDFDATGLRLTSVSITMSPKGQYSYTIKGSIYAQN</sequence>
<proteinExistence type="predicted"/>
<feature type="transmembrane region" description="Helical" evidence="1">
    <location>
        <begin position="174"/>
        <end position="197"/>
    </location>
</feature>
<name>A0A2K8QIV5_9GAMM</name>
<dbReference type="AlphaFoldDB" id="A0A2K8QIV5"/>
<dbReference type="RefSeq" id="WP_100848841.1">
    <property type="nucleotide sequence ID" value="NZ_BMJF01000003.1"/>
</dbReference>
<evidence type="ECO:0000256" key="1">
    <source>
        <dbReference type="SAM" id="Phobius"/>
    </source>
</evidence>
<keyword evidence="1" id="KW-0812">Transmembrane</keyword>
<gene>
    <name evidence="2" type="ORF">CVE23_02895</name>
</gene>
<reference evidence="3" key="1">
    <citation type="journal article" date="2018" name="Genome Announc.">
        <title>Complete genome sequence of a Dickeya fangzhongdai type strain causing bleeding canker of pear tree trunks.</title>
        <authorList>
            <person name="Zhao Y."/>
            <person name="Tian Y."/>
            <person name="Li X."/>
            <person name="Hu B."/>
        </authorList>
    </citation>
    <scope>NUCLEOTIDE SEQUENCE [LARGE SCALE GENOMIC DNA]</scope>
    <source>
        <strain evidence="3">DSM 101947</strain>
    </source>
</reference>
<dbReference type="GeneID" id="66563288"/>
<keyword evidence="1" id="KW-1133">Transmembrane helix</keyword>
<protein>
    <submittedName>
        <fullName evidence="2">Pilus assembly protein</fullName>
    </submittedName>
</protein>
<dbReference type="EMBL" id="CP025003">
    <property type="protein sequence ID" value="ATZ93015.1"/>
    <property type="molecule type" value="Genomic_DNA"/>
</dbReference>
<evidence type="ECO:0000313" key="3">
    <source>
        <dbReference type="Proteomes" id="UP000231901"/>
    </source>
</evidence>
<dbReference type="Proteomes" id="UP000231901">
    <property type="component" value="Chromosome"/>
</dbReference>
<dbReference type="KEGG" id="dfn:CVE23_02895"/>
<keyword evidence="3" id="KW-1185">Reference proteome</keyword>
<organism evidence="2 3">
    <name type="scientific">Dickeya fangzhongdai</name>
    <dbReference type="NCBI Taxonomy" id="1778540"/>
    <lineage>
        <taxon>Bacteria</taxon>
        <taxon>Pseudomonadati</taxon>
        <taxon>Pseudomonadota</taxon>
        <taxon>Gammaproteobacteria</taxon>
        <taxon>Enterobacterales</taxon>
        <taxon>Pectobacteriaceae</taxon>
        <taxon>Dickeya</taxon>
    </lineage>
</organism>